<keyword evidence="2" id="KW-1185">Reference proteome</keyword>
<evidence type="ECO:0000313" key="2">
    <source>
        <dbReference type="Proteomes" id="UP000728968"/>
    </source>
</evidence>
<organism evidence="1 2">
    <name type="scientific">Fusobacterium mortiferum</name>
    <dbReference type="NCBI Taxonomy" id="850"/>
    <lineage>
        <taxon>Bacteria</taxon>
        <taxon>Fusobacteriati</taxon>
        <taxon>Fusobacteriota</taxon>
        <taxon>Fusobacteriia</taxon>
        <taxon>Fusobacteriales</taxon>
        <taxon>Fusobacteriaceae</taxon>
        <taxon>Fusobacterium</taxon>
    </lineage>
</organism>
<evidence type="ECO:0000313" key="1">
    <source>
        <dbReference type="EMBL" id="MBM6876368.1"/>
    </source>
</evidence>
<comment type="caution">
    <text evidence="1">The sequence shown here is derived from an EMBL/GenBank/DDBJ whole genome shotgun (WGS) entry which is preliminary data.</text>
</comment>
<protein>
    <submittedName>
        <fullName evidence="1">Uncharacterized protein</fullName>
    </submittedName>
</protein>
<name>A0ABS2G732_FUSMR</name>
<proteinExistence type="predicted"/>
<dbReference type="RefSeq" id="WP_204716961.1">
    <property type="nucleotide sequence ID" value="NZ_JACJLT010000327.1"/>
</dbReference>
<reference evidence="1 2" key="1">
    <citation type="journal article" date="2021" name="Sci. Rep.">
        <title>The distribution of antibiotic resistance genes in chicken gut microbiota commensals.</title>
        <authorList>
            <person name="Juricova H."/>
            <person name="Matiasovicova J."/>
            <person name="Kubasova T."/>
            <person name="Cejkova D."/>
            <person name="Rychlik I."/>
        </authorList>
    </citation>
    <scope>NUCLEOTIDE SEQUENCE [LARGE SCALE GENOMIC DNA]</scope>
    <source>
        <strain evidence="1 2">An425</strain>
    </source>
</reference>
<dbReference type="EMBL" id="JACJLT010000327">
    <property type="protein sequence ID" value="MBM6876368.1"/>
    <property type="molecule type" value="Genomic_DNA"/>
</dbReference>
<gene>
    <name evidence="1" type="ORF">H6A04_12100</name>
</gene>
<dbReference type="Proteomes" id="UP000728968">
    <property type="component" value="Unassembled WGS sequence"/>
</dbReference>
<sequence length="97" mass="11746">MDIIGYSEFKETIPYVTDENSEHNGKYRIENLRDFYTLVLTHKEFLMNNDDEQEELEEEFNVVLSADDENVKNKKIYYRGQSNEEWEISSNFFIFKK</sequence>
<accession>A0ABS2G732</accession>